<dbReference type="GO" id="GO:0005739">
    <property type="term" value="C:mitochondrion"/>
    <property type="evidence" value="ECO:0007669"/>
    <property type="project" value="UniProtKB-SubCell"/>
</dbReference>
<feature type="region of interest" description="Disordered" evidence="4">
    <location>
        <begin position="47"/>
        <end position="82"/>
    </location>
</feature>
<dbReference type="InterPro" id="IPR001972">
    <property type="entry name" value="Stomatin_HflK_fam"/>
</dbReference>
<dbReference type="Pfam" id="PF16200">
    <property type="entry name" value="Band_7_C"/>
    <property type="match status" value="1"/>
</dbReference>
<dbReference type="InterPro" id="IPR050710">
    <property type="entry name" value="Band7/mec-2_domain"/>
</dbReference>
<evidence type="ECO:0000313" key="6">
    <source>
        <dbReference type="EMBL" id="KAL3826591.1"/>
    </source>
</evidence>
<dbReference type="SMART" id="SM00244">
    <property type="entry name" value="PHB"/>
    <property type="match status" value="1"/>
</dbReference>
<evidence type="ECO:0000256" key="1">
    <source>
        <dbReference type="ARBA" id="ARBA00004173"/>
    </source>
</evidence>
<keyword evidence="3" id="KW-0496">Mitochondrion</keyword>
<keyword evidence="7" id="KW-1185">Reference proteome</keyword>
<proteinExistence type="inferred from homology"/>
<dbReference type="AlphaFoldDB" id="A0ABD3SQG2"/>
<sequence>MASSAHRIMSIATSTRSAILLPNALLAARGSARPSVGRHFVALASASASSSSPPPSFPSSCDGNGNAAGNGPRRRHYSLDRPGSSSFIPSPLSLLNSFGGGSGGGGGRRGVGSSNDSSPYGQSLEISGWPITKVNTIINIVPQGKRMVVERFGKLHAIHESGYFFAVPFVDTIAYVIDVRERAVDIPNQSAITRDNVSVEVSGNLFVRVADPERAAYGARNPLYAVIMHAQSAMRSAIGELELDEILHNRAGINTLIKGAVQEAAVAWGLEVRRYELTEITPDQHIRIAMDKQAAAERDRREQVLRAEGDKRRAELTSEGIKISMKNESEGKLIQVTNEAEAEKLRILREAEGRAEAMRIQASAQAEAIGLIAEQMGKTGGREAAALSLTKEYVNMYGEMGSKSNTMFFQESPGNAQSLVVQALASMKAMNNITGGDAIGGDAVVTKEKS</sequence>
<accession>A0ABD3SQG2</accession>
<evidence type="ECO:0000256" key="3">
    <source>
        <dbReference type="ARBA" id="ARBA00023128"/>
    </source>
</evidence>
<dbReference type="EMBL" id="JALLPB020000018">
    <property type="protein sequence ID" value="KAL3826591.1"/>
    <property type="molecule type" value="Genomic_DNA"/>
</dbReference>
<dbReference type="FunFam" id="3.30.479.30:FF:000004">
    <property type="entry name" value="Putative membrane protease family, stomatin"/>
    <property type="match status" value="1"/>
</dbReference>
<dbReference type="GO" id="GO:0098552">
    <property type="term" value="C:side of membrane"/>
    <property type="evidence" value="ECO:0007669"/>
    <property type="project" value="UniProtKB-ARBA"/>
</dbReference>
<dbReference type="SUPFAM" id="SSF117892">
    <property type="entry name" value="Band 7/SPFH domain"/>
    <property type="match status" value="1"/>
</dbReference>
<dbReference type="PRINTS" id="PR00721">
    <property type="entry name" value="STOMATIN"/>
</dbReference>
<dbReference type="InterPro" id="IPR032435">
    <property type="entry name" value="STML2-like_C"/>
</dbReference>
<dbReference type="Gene3D" id="3.30.479.30">
    <property type="entry name" value="Band 7 domain"/>
    <property type="match status" value="1"/>
</dbReference>
<evidence type="ECO:0000256" key="2">
    <source>
        <dbReference type="ARBA" id="ARBA00008164"/>
    </source>
</evidence>
<comment type="caution">
    <text evidence="6">The sequence shown here is derived from an EMBL/GenBank/DDBJ whole genome shotgun (WGS) entry which is preliminary data.</text>
</comment>
<dbReference type="PANTHER" id="PTHR43327:SF10">
    <property type="entry name" value="STOMATIN-LIKE PROTEIN 2, MITOCHONDRIAL"/>
    <property type="match status" value="1"/>
</dbReference>
<dbReference type="GO" id="GO:0005886">
    <property type="term" value="C:plasma membrane"/>
    <property type="evidence" value="ECO:0007669"/>
    <property type="project" value="UniProtKB-ARBA"/>
</dbReference>
<feature type="domain" description="Band 7" evidence="5">
    <location>
        <begin position="136"/>
        <end position="294"/>
    </location>
</feature>
<feature type="compositionally biased region" description="Low complexity" evidence="4">
    <location>
        <begin position="58"/>
        <end position="71"/>
    </location>
</feature>
<evidence type="ECO:0000256" key="4">
    <source>
        <dbReference type="SAM" id="MobiDB-lite"/>
    </source>
</evidence>
<protein>
    <recommendedName>
        <fullName evidence="5">Band 7 domain-containing protein</fullName>
    </recommendedName>
</protein>
<dbReference type="PANTHER" id="PTHR43327">
    <property type="entry name" value="STOMATIN-LIKE PROTEIN 2, MITOCHONDRIAL"/>
    <property type="match status" value="1"/>
</dbReference>
<dbReference type="InterPro" id="IPR001107">
    <property type="entry name" value="Band_7"/>
</dbReference>
<dbReference type="Proteomes" id="UP001530377">
    <property type="component" value="Unassembled WGS sequence"/>
</dbReference>
<dbReference type="InterPro" id="IPR036013">
    <property type="entry name" value="Band_7/SPFH_dom_sf"/>
</dbReference>
<organism evidence="6 7">
    <name type="scientific">Cyclostephanos tholiformis</name>
    <dbReference type="NCBI Taxonomy" id="382380"/>
    <lineage>
        <taxon>Eukaryota</taxon>
        <taxon>Sar</taxon>
        <taxon>Stramenopiles</taxon>
        <taxon>Ochrophyta</taxon>
        <taxon>Bacillariophyta</taxon>
        <taxon>Coscinodiscophyceae</taxon>
        <taxon>Thalassiosirophycidae</taxon>
        <taxon>Stephanodiscales</taxon>
        <taxon>Stephanodiscaceae</taxon>
        <taxon>Cyclostephanos</taxon>
    </lineage>
</organism>
<name>A0ABD3SQG2_9STRA</name>
<evidence type="ECO:0000313" key="7">
    <source>
        <dbReference type="Proteomes" id="UP001530377"/>
    </source>
</evidence>
<gene>
    <name evidence="6" type="ORF">ACHAXA_010516</name>
</gene>
<dbReference type="CDD" id="cd08829">
    <property type="entry name" value="SPFH_paraslipin"/>
    <property type="match status" value="1"/>
</dbReference>
<comment type="subcellular location">
    <subcellularLocation>
        <location evidence="1">Mitochondrion</location>
    </subcellularLocation>
</comment>
<reference evidence="6 7" key="1">
    <citation type="submission" date="2024-10" db="EMBL/GenBank/DDBJ databases">
        <title>Updated reference genomes for cyclostephanoid diatoms.</title>
        <authorList>
            <person name="Roberts W.R."/>
            <person name="Alverson A.J."/>
        </authorList>
    </citation>
    <scope>NUCLEOTIDE SEQUENCE [LARGE SCALE GENOMIC DNA]</scope>
    <source>
        <strain evidence="6 7">AJA228-03</strain>
    </source>
</reference>
<dbReference type="Pfam" id="PF01145">
    <property type="entry name" value="Band_7"/>
    <property type="match status" value="1"/>
</dbReference>
<comment type="similarity">
    <text evidence="2">Belongs to the band 7/mec-2 family.</text>
</comment>
<evidence type="ECO:0000259" key="5">
    <source>
        <dbReference type="SMART" id="SM00244"/>
    </source>
</evidence>